<keyword evidence="1" id="KW-0472">Membrane</keyword>
<dbReference type="OrthoDB" id="8955741at2759"/>
<evidence type="ECO:0000313" key="2">
    <source>
        <dbReference type="EMBL" id="GCB75663.1"/>
    </source>
</evidence>
<organism evidence="2 3">
    <name type="scientific">Scyliorhinus torazame</name>
    <name type="common">Cloudy catshark</name>
    <name type="synonym">Catulus torazame</name>
    <dbReference type="NCBI Taxonomy" id="75743"/>
    <lineage>
        <taxon>Eukaryota</taxon>
        <taxon>Metazoa</taxon>
        <taxon>Chordata</taxon>
        <taxon>Craniata</taxon>
        <taxon>Vertebrata</taxon>
        <taxon>Chondrichthyes</taxon>
        <taxon>Elasmobranchii</taxon>
        <taxon>Galeomorphii</taxon>
        <taxon>Galeoidea</taxon>
        <taxon>Carcharhiniformes</taxon>
        <taxon>Scyliorhinidae</taxon>
        <taxon>Scyliorhinus</taxon>
    </lineage>
</organism>
<keyword evidence="1" id="KW-1133">Transmembrane helix</keyword>
<dbReference type="Proteomes" id="UP000288216">
    <property type="component" value="Unassembled WGS sequence"/>
</dbReference>
<protein>
    <submittedName>
        <fullName evidence="2">Uncharacterized protein</fullName>
    </submittedName>
</protein>
<proteinExistence type="predicted"/>
<keyword evidence="3" id="KW-1185">Reference proteome</keyword>
<dbReference type="EMBL" id="BFAA01011231">
    <property type="protein sequence ID" value="GCB75663.1"/>
    <property type="molecule type" value="Genomic_DNA"/>
</dbReference>
<feature type="transmembrane region" description="Helical" evidence="1">
    <location>
        <begin position="58"/>
        <end position="81"/>
    </location>
</feature>
<name>A0A401PRC2_SCYTO</name>
<feature type="non-terminal residue" evidence="2">
    <location>
        <position position="1"/>
    </location>
</feature>
<dbReference type="AlphaFoldDB" id="A0A401PRC2"/>
<gene>
    <name evidence="2" type="ORF">scyTo_0017371</name>
</gene>
<accession>A0A401PRC2</accession>
<dbReference type="STRING" id="75743.A0A401PRC2"/>
<evidence type="ECO:0000256" key="1">
    <source>
        <dbReference type="SAM" id="Phobius"/>
    </source>
</evidence>
<reference evidence="2 3" key="1">
    <citation type="journal article" date="2018" name="Nat. Ecol. Evol.">
        <title>Shark genomes provide insights into elasmobranch evolution and the origin of vertebrates.</title>
        <authorList>
            <person name="Hara Y"/>
            <person name="Yamaguchi K"/>
            <person name="Onimaru K"/>
            <person name="Kadota M"/>
            <person name="Koyanagi M"/>
            <person name="Keeley SD"/>
            <person name="Tatsumi K"/>
            <person name="Tanaka K"/>
            <person name="Motone F"/>
            <person name="Kageyama Y"/>
            <person name="Nozu R"/>
            <person name="Adachi N"/>
            <person name="Nishimura O"/>
            <person name="Nakagawa R"/>
            <person name="Tanegashima C"/>
            <person name="Kiyatake I"/>
            <person name="Matsumoto R"/>
            <person name="Murakumo K"/>
            <person name="Nishida K"/>
            <person name="Terakita A"/>
            <person name="Kuratani S"/>
            <person name="Sato K"/>
            <person name="Hyodo S Kuraku.S."/>
        </authorList>
    </citation>
    <scope>NUCLEOTIDE SEQUENCE [LARGE SCALE GENOMIC DNA]</scope>
</reference>
<evidence type="ECO:0000313" key="3">
    <source>
        <dbReference type="Proteomes" id="UP000288216"/>
    </source>
</evidence>
<sequence length="163" mass="17883">TIRNHQQNNYTVVVSELILPLVVEVLKVTCNGTNKHGSKTHNFTVERGKSHDRSSNGMLIIIIVVCIIVLAFLGAILYFLYKKGKIPCGRSGKQSITRTGAHDDIVVEVKNDQKVPEETVLLQGVNGEKKPPMKGESDLQTCGMKTSTTALPAWLDHADMTVT</sequence>
<keyword evidence="1" id="KW-0812">Transmembrane</keyword>
<comment type="caution">
    <text evidence="2">The sequence shown here is derived from an EMBL/GenBank/DDBJ whole genome shotgun (WGS) entry which is preliminary data.</text>
</comment>